<dbReference type="InterPro" id="IPR025658">
    <property type="entry name" value="Cyclophilin_TM1367"/>
</dbReference>
<evidence type="ECO:0000313" key="2">
    <source>
        <dbReference type="EMBL" id="AIE92079.1"/>
    </source>
</evidence>
<name>A0A075FL23_9ARCH</name>
<dbReference type="Pfam" id="PF04126">
    <property type="entry name" value="Cyclophil_like"/>
    <property type="match status" value="1"/>
</dbReference>
<accession>A0A075FL23</accession>
<dbReference type="SUPFAM" id="SSF50891">
    <property type="entry name" value="Cyclophilin-like"/>
    <property type="match status" value="1"/>
</dbReference>
<organism evidence="2">
    <name type="scientific">uncultured marine thaumarchaeote AD1000_19_G10</name>
    <dbReference type="NCBI Taxonomy" id="1455898"/>
    <lineage>
        <taxon>Archaea</taxon>
        <taxon>Nitrososphaerota</taxon>
        <taxon>environmental samples</taxon>
    </lineage>
</organism>
<dbReference type="EMBL" id="KF900357">
    <property type="protein sequence ID" value="AIE92079.1"/>
    <property type="molecule type" value="Genomic_DNA"/>
</dbReference>
<sequence length="126" mass="14160">MCPETVSKIDVILEVNGRERIKCQLKRHLSPITVGLITRMLPLEGNVHQFGRSIMYFETGINSGIERKRTNFKKGDIAFLPTEGSICFYMDDISDGKPMTIIGKIIDDTEKLNGIKSSDILSLSRN</sequence>
<dbReference type="Gene3D" id="2.40.100.20">
    <property type="match status" value="1"/>
</dbReference>
<dbReference type="InterPro" id="IPR029000">
    <property type="entry name" value="Cyclophilin-like_dom_sf"/>
</dbReference>
<evidence type="ECO:0000259" key="1">
    <source>
        <dbReference type="Pfam" id="PF04126"/>
    </source>
</evidence>
<dbReference type="AlphaFoldDB" id="A0A075FL23"/>
<reference evidence="2" key="1">
    <citation type="journal article" date="2014" name="Genome Biol. Evol.">
        <title>Pangenome evidence for extensive interdomain horizontal transfer affecting lineage core and shell genes in uncultured planktonic thaumarchaeota and euryarchaeota.</title>
        <authorList>
            <person name="Deschamps P."/>
            <person name="Zivanovic Y."/>
            <person name="Moreira D."/>
            <person name="Rodriguez-Valera F."/>
            <person name="Lopez-Garcia P."/>
        </authorList>
    </citation>
    <scope>NUCLEOTIDE SEQUENCE</scope>
</reference>
<feature type="domain" description="Cyclophilin TM1367-like" evidence="1">
    <location>
        <begin position="18"/>
        <end position="119"/>
    </location>
</feature>
<proteinExistence type="predicted"/>
<protein>
    <recommendedName>
        <fullName evidence="1">Cyclophilin TM1367-like domain-containing protein</fullName>
    </recommendedName>
</protein>